<dbReference type="PROSITE" id="PS50966">
    <property type="entry name" value="ZF_SWIM"/>
    <property type="match status" value="1"/>
</dbReference>
<proteinExistence type="predicted"/>
<evidence type="ECO:0000313" key="4">
    <source>
        <dbReference type="Proteomes" id="UP000007305"/>
    </source>
</evidence>
<dbReference type="GO" id="GO:0008270">
    <property type="term" value="F:zinc ion binding"/>
    <property type="evidence" value="ECO:0007669"/>
    <property type="project" value="UniProtKB-KW"/>
</dbReference>
<keyword evidence="1" id="KW-0862">Zinc</keyword>
<sequence>MESTASLNTTSFVAARTTAEEEALTRRVANCIIHALQHRLRLLHHAGAEFFVLGALGNVYTVMLALHVATNPVCTCPDPAMPCKHVLFVLFRVLDLSDEACVWRQTLRPCQVAWLVGTPTYPDVLASARARERFHWMWSVRTVVEPTDARWQEASSRRPLDGAACPVCLEEMAPHHRHRAAAPPPPRRQS</sequence>
<organism evidence="3 4">
    <name type="scientific">Zea mays</name>
    <name type="common">Maize</name>
    <dbReference type="NCBI Taxonomy" id="4577"/>
    <lineage>
        <taxon>Eukaryota</taxon>
        <taxon>Viridiplantae</taxon>
        <taxon>Streptophyta</taxon>
        <taxon>Embryophyta</taxon>
        <taxon>Tracheophyta</taxon>
        <taxon>Spermatophyta</taxon>
        <taxon>Magnoliopsida</taxon>
        <taxon>Liliopsida</taxon>
        <taxon>Poales</taxon>
        <taxon>Poaceae</taxon>
        <taxon>PACMAD clade</taxon>
        <taxon>Panicoideae</taxon>
        <taxon>Andropogonodae</taxon>
        <taxon>Andropogoneae</taxon>
        <taxon>Tripsacinae</taxon>
        <taxon>Zea</taxon>
    </lineage>
</organism>
<dbReference type="Gramene" id="Zm00001eb277580_T001">
    <property type="protein sequence ID" value="Zm00001eb277580_P001"/>
    <property type="gene ID" value="Zm00001eb277580"/>
</dbReference>
<dbReference type="InParanoid" id="A0A804PYG0"/>
<dbReference type="Proteomes" id="UP000007305">
    <property type="component" value="Chromosome 6"/>
</dbReference>
<evidence type="ECO:0000313" key="3">
    <source>
        <dbReference type="EnsemblPlants" id="Zm00001eb277580_P001"/>
    </source>
</evidence>
<keyword evidence="4" id="KW-1185">Reference proteome</keyword>
<dbReference type="EnsemblPlants" id="Zm00001eb277580_T001">
    <property type="protein sequence ID" value="Zm00001eb277580_P001"/>
    <property type="gene ID" value="Zm00001eb277580"/>
</dbReference>
<reference evidence="3" key="2">
    <citation type="submission" date="2019-07" db="EMBL/GenBank/DDBJ databases">
        <authorList>
            <person name="Seetharam A."/>
            <person name="Woodhouse M."/>
            <person name="Cannon E."/>
        </authorList>
    </citation>
    <scope>NUCLEOTIDE SEQUENCE [LARGE SCALE GENOMIC DNA]</scope>
    <source>
        <strain evidence="3">cv. B73</strain>
    </source>
</reference>
<protein>
    <recommendedName>
        <fullName evidence="2">SWIM-type domain-containing protein</fullName>
    </recommendedName>
</protein>
<accession>A0A804PYG0</accession>
<dbReference type="GO" id="GO:0061630">
    <property type="term" value="F:ubiquitin protein ligase activity"/>
    <property type="evidence" value="ECO:0007669"/>
    <property type="project" value="InterPro"/>
</dbReference>
<dbReference type="PANTHER" id="PTHR21540">
    <property type="entry name" value="RING FINGER AND SWIM DOMAIN-CONTAINING PROTEIN 2"/>
    <property type="match status" value="1"/>
</dbReference>
<name>A0A804PYG0_MAIZE</name>
<dbReference type="PANTHER" id="PTHR21540:SF0">
    <property type="entry name" value="PHD FAMILY PROTEIN"/>
    <property type="match status" value="1"/>
</dbReference>
<dbReference type="InterPro" id="IPR039903">
    <property type="entry name" value="Zswim2"/>
</dbReference>
<dbReference type="AlphaFoldDB" id="A0A804PYG0"/>
<keyword evidence="1" id="KW-0863">Zinc-finger</keyword>
<feature type="domain" description="SWIM-type" evidence="2">
    <location>
        <begin position="60"/>
        <end position="94"/>
    </location>
</feature>
<dbReference type="InterPro" id="IPR007527">
    <property type="entry name" value="Znf_SWIM"/>
</dbReference>
<keyword evidence="1" id="KW-0479">Metal-binding</keyword>
<evidence type="ECO:0000259" key="2">
    <source>
        <dbReference type="PROSITE" id="PS50966"/>
    </source>
</evidence>
<evidence type="ECO:0000256" key="1">
    <source>
        <dbReference type="PROSITE-ProRule" id="PRU00325"/>
    </source>
</evidence>
<reference evidence="4" key="1">
    <citation type="journal article" date="2009" name="Science">
        <title>The B73 maize genome: complexity, diversity, and dynamics.</title>
        <authorList>
            <person name="Schnable P.S."/>
            <person name="Ware D."/>
            <person name="Fulton R.S."/>
            <person name="Stein J.C."/>
            <person name="Wei F."/>
            <person name="Pasternak S."/>
            <person name="Liang C."/>
            <person name="Zhang J."/>
            <person name="Fulton L."/>
            <person name="Graves T.A."/>
            <person name="Minx P."/>
            <person name="Reily A.D."/>
            <person name="Courtney L."/>
            <person name="Kruchowski S.S."/>
            <person name="Tomlinson C."/>
            <person name="Strong C."/>
            <person name="Delehaunty K."/>
            <person name="Fronick C."/>
            <person name="Courtney B."/>
            <person name="Rock S.M."/>
            <person name="Belter E."/>
            <person name="Du F."/>
            <person name="Kim K."/>
            <person name="Abbott R.M."/>
            <person name="Cotton M."/>
            <person name="Levy A."/>
            <person name="Marchetto P."/>
            <person name="Ochoa K."/>
            <person name="Jackson S.M."/>
            <person name="Gillam B."/>
            <person name="Chen W."/>
            <person name="Yan L."/>
            <person name="Higginbotham J."/>
            <person name="Cardenas M."/>
            <person name="Waligorski J."/>
            <person name="Applebaum E."/>
            <person name="Phelps L."/>
            <person name="Falcone J."/>
            <person name="Kanchi K."/>
            <person name="Thane T."/>
            <person name="Scimone A."/>
            <person name="Thane N."/>
            <person name="Henke J."/>
            <person name="Wang T."/>
            <person name="Ruppert J."/>
            <person name="Shah N."/>
            <person name="Rotter K."/>
            <person name="Hodges J."/>
            <person name="Ingenthron E."/>
            <person name="Cordes M."/>
            <person name="Kohlberg S."/>
            <person name="Sgro J."/>
            <person name="Delgado B."/>
            <person name="Mead K."/>
            <person name="Chinwalla A."/>
            <person name="Leonard S."/>
            <person name="Crouse K."/>
            <person name="Collura K."/>
            <person name="Kudrna D."/>
            <person name="Currie J."/>
            <person name="He R."/>
            <person name="Angelova A."/>
            <person name="Rajasekar S."/>
            <person name="Mueller T."/>
            <person name="Lomeli R."/>
            <person name="Scara G."/>
            <person name="Ko A."/>
            <person name="Delaney K."/>
            <person name="Wissotski M."/>
            <person name="Lopez G."/>
            <person name="Campos D."/>
            <person name="Braidotti M."/>
            <person name="Ashley E."/>
            <person name="Golser W."/>
            <person name="Kim H."/>
            <person name="Lee S."/>
            <person name="Lin J."/>
            <person name="Dujmic Z."/>
            <person name="Kim W."/>
            <person name="Talag J."/>
            <person name="Zuccolo A."/>
            <person name="Fan C."/>
            <person name="Sebastian A."/>
            <person name="Kramer M."/>
            <person name="Spiegel L."/>
            <person name="Nascimento L."/>
            <person name="Zutavern T."/>
            <person name="Miller B."/>
            <person name="Ambroise C."/>
            <person name="Muller S."/>
            <person name="Spooner W."/>
            <person name="Narechania A."/>
            <person name="Ren L."/>
            <person name="Wei S."/>
            <person name="Kumari S."/>
            <person name="Faga B."/>
            <person name="Levy M.J."/>
            <person name="McMahan L."/>
            <person name="Van Buren P."/>
            <person name="Vaughn M.W."/>
            <person name="Ying K."/>
            <person name="Yeh C.-T."/>
            <person name="Emrich S.J."/>
            <person name="Jia Y."/>
            <person name="Kalyanaraman A."/>
            <person name="Hsia A.-P."/>
            <person name="Barbazuk W.B."/>
            <person name="Baucom R.S."/>
            <person name="Brutnell T.P."/>
            <person name="Carpita N.C."/>
            <person name="Chaparro C."/>
            <person name="Chia J.-M."/>
            <person name="Deragon J.-M."/>
            <person name="Estill J.C."/>
            <person name="Fu Y."/>
            <person name="Jeddeloh J.A."/>
            <person name="Han Y."/>
            <person name="Lee H."/>
            <person name="Li P."/>
            <person name="Lisch D.R."/>
            <person name="Liu S."/>
            <person name="Liu Z."/>
            <person name="Nagel D.H."/>
            <person name="McCann M.C."/>
            <person name="SanMiguel P."/>
            <person name="Myers A.M."/>
            <person name="Nettleton D."/>
            <person name="Nguyen J."/>
            <person name="Penning B.W."/>
            <person name="Ponnala L."/>
            <person name="Schneider K.L."/>
            <person name="Schwartz D.C."/>
            <person name="Sharma A."/>
            <person name="Soderlund C."/>
            <person name="Springer N.M."/>
            <person name="Sun Q."/>
            <person name="Wang H."/>
            <person name="Waterman M."/>
            <person name="Westerman R."/>
            <person name="Wolfgruber T.K."/>
            <person name="Yang L."/>
            <person name="Yu Y."/>
            <person name="Zhang L."/>
            <person name="Zhou S."/>
            <person name="Zhu Q."/>
            <person name="Bennetzen J.L."/>
            <person name="Dawe R.K."/>
            <person name="Jiang J."/>
            <person name="Jiang N."/>
            <person name="Presting G.G."/>
            <person name="Wessler S.R."/>
            <person name="Aluru S."/>
            <person name="Martienssen R.A."/>
            <person name="Clifton S.W."/>
            <person name="McCombie W.R."/>
            <person name="Wing R.A."/>
            <person name="Wilson R.K."/>
        </authorList>
    </citation>
    <scope>NUCLEOTIDE SEQUENCE [LARGE SCALE GENOMIC DNA]</scope>
    <source>
        <strain evidence="4">cv. B73</strain>
    </source>
</reference>
<reference evidence="3" key="3">
    <citation type="submission" date="2021-05" db="UniProtKB">
        <authorList>
            <consortium name="EnsemblPlants"/>
        </authorList>
    </citation>
    <scope>IDENTIFICATION</scope>
    <source>
        <strain evidence="3">cv. B73</strain>
    </source>
</reference>